<reference evidence="2 3" key="2">
    <citation type="journal article" date="2016" name="Int. J. Syst. Evol. Microbiol.">
        <title>Paenibacillus bovis sp. nov., isolated from raw yak (Bos grunniens) milk.</title>
        <authorList>
            <person name="Gao C."/>
            <person name="Han J."/>
            <person name="Liu Z."/>
            <person name="Xu X."/>
            <person name="Hang F."/>
            <person name="Wu Z."/>
        </authorList>
    </citation>
    <scope>NUCLEOTIDE SEQUENCE [LARGE SCALE GENOMIC DNA]</scope>
    <source>
        <strain evidence="2 3">BD3526</strain>
    </source>
</reference>
<dbReference type="Pfam" id="PF14062">
    <property type="entry name" value="DUF4253"/>
    <property type="match status" value="1"/>
</dbReference>
<organism evidence="2 3">
    <name type="scientific">Paenibacillus bovis</name>
    <dbReference type="NCBI Taxonomy" id="1616788"/>
    <lineage>
        <taxon>Bacteria</taxon>
        <taxon>Bacillati</taxon>
        <taxon>Bacillota</taxon>
        <taxon>Bacilli</taxon>
        <taxon>Bacillales</taxon>
        <taxon>Paenibacillaceae</taxon>
        <taxon>Paenibacillus</taxon>
    </lineage>
</organism>
<proteinExistence type="predicted"/>
<dbReference type="InterPro" id="IPR025349">
    <property type="entry name" value="DUF4253"/>
</dbReference>
<reference evidence="3" key="1">
    <citation type="submission" date="2015-10" db="EMBL/GenBank/DDBJ databases">
        <title>Genome of Paenibacillus bovis sp. nov.</title>
        <authorList>
            <person name="Wu Z."/>
            <person name="Gao C."/>
            <person name="Liu Z."/>
            <person name="Zheng H."/>
        </authorList>
    </citation>
    <scope>NUCLEOTIDE SEQUENCE [LARGE SCALE GENOMIC DNA]</scope>
    <source>
        <strain evidence="3">BD3526</strain>
    </source>
</reference>
<name>A0A172ZHJ6_9BACL</name>
<feature type="domain" description="DUF4253" evidence="1">
    <location>
        <begin position="144"/>
        <end position="253"/>
    </location>
</feature>
<dbReference type="Proteomes" id="UP000078148">
    <property type="component" value="Chromosome"/>
</dbReference>
<protein>
    <recommendedName>
        <fullName evidence="1">DUF4253 domain-containing protein</fullName>
    </recommendedName>
</protein>
<keyword evidence="3" id="KW-1185">Reference proteome</keyword>
<gene>
    <name evidence="2" type="ORF">AR543_11790</name>
</gene>
<dbReference type="AlphaFoldDB" id="A0A172ZHJ6"/>
<dbReference type="KEGG" id="pbv:AR543_11790"/>
<evidence type="ECO:0000313" key="2">
    <source>
        <dbReference type="EMBL" id="ANF96620.1"/>
    </source>
</evidence>
<evidence type="ECO:0000313" key="3">
    <source>
        <dbReference type="Proteomes" id="UP000078148"/>
    </source>
</evidence>
<evidence type="ECO:0000259" key="1">
    <source>
        <dbReference type="Pfam" id="PF14062"/>
    </source>
</evidence>
<accession>A0A172ZHJ6</accession>
<sequence>MTNDCQYLLDYLDCEYELFEDINDGAFIVEAYERMSKQGKQDGFIPLIIVVSNVLAEVIENVLEEIEDGPSPDGIHYFRQEVIKDAMQIDVPQLLEQRWNDSIADEDEFDDEHSNLYGDFIPAVAEHELYSYLNGTVPYPEIIIACIPITAAWELAAWVPMGGFNDCPLPEEQVAVFKYWYDHYGAVPAIVSHNTWELKLTRPPADNHVAELLAREHFAFCSDRVYQAEESTATIRSLASHLKHSTTWYFWWD</sequence>
<dbReference type="EMBL" id="CP013023">
    <property type="protein sequence ID" value="ANF96620.1"/>
    <property type="molecule type" value="Genomic_DNA"/>
</dbReference>
<dbReference type="STRING" id="1616788.AR543_11790"/>